<evidence type="ECO:0000313" key="3">
    <source>
        <dbReference type="EMBL" id="SEA90422.1"/>
    </source>
</evidence>
<keyword evidence="1" id="KW-0732">Signal</keyword>
<gene>
    <name evidence="3" type="ORF">SAMN05660909_04068</name>
</gene>
<dbReference type="Pfam" id="PF13620">
    <property type="entry name" value="CarboxypepD_reg"/>
    <property type="match status" value="1"/>
</dbReference>
<evidence type="ECO:0000256" key="1">
    <source>
        <dbReference type="SAM" id="SignalP"/>
    </source>
</evidence>
<dbReference type="EMBL" id="FNRL01000021">
    <property type="protein sequence ID" value="SEA90422.1"/>
    <property type="molecule type" value="Genomic_DNA"/>
</dbReference>
<dbReference type="Proteomes" id="UP000199656">
    <property type="component" value="Unassembled WGS sequence"/>
</dbReference>
<dbReference type="STRING" id="408074.SAMN05660909_04068"/>
<dbReference type="RefSeq" id="WP_089763708.1">
    <property type="nucleotide sequence ID" value="NZ_BKAT01000020.1"/>
</dbReference>
<dbReference type="SUPFAM" id="SSF49452">
    <property type="entry name" value="Starch-binding domain-like"/>
    <property type="match status" value="1"/>
</dbReference>
<dbReference type="Gene3D" id="2.60.40.1120">
    <property type="entry name" value="Carboxypeptidase-like, regulatory domain"/>
    <property type="match status" value="1"/>
</dbReference>
<dbReference type="InterPro" id="IPR041700">
    <property type="entry name" value="OMP_b-brl_3"/>
</dbReference>
<feature type="chain" id="PRO_5011587241" evidence="1">
    <location>
        <begin position="20"/>
        <end position="929"/>
    </location>
</feature>
<dbReference type="OrthoDB" id="606930at2"/>
<sequence>MKRLFVLFFLLCAAHYSYSQTATVKGTIVDTLNQLHLSNAVIMLLHAQDSTLYKFGRSDESGKFSIPELKEGKYVLVVSYPTFADYADTLSLSANAVKQLGNIALIQKSKLLNEVVVQQKIAAIKMKGDTTEYNAASFKTRENASVEELLKILPGIEVNAKGEIKAQGESVQKVLVDGEEFFGDDPTLVTKNLKANMVDKVQLYDKKSDQAAFTGVDDGQRSKTINIQLKEDSKKGYFGKVALGYGTEGYHDNQVMFNYFKGKKKISAYGIFSSTGKVGLNWQDKDKYGLGTDEFSINEDGDFDFMWRGDELDSWDGRYNGNGYPTVQTGGVHYNDKWDRDRQRVNTNYKLMNLSVKGSDANNSQTLLGNDSTYYNESTGDFKNHIFRNRIDGDYEWQYDSSSSFRVMVDGTLDHKNSTNYNASSTRLNDEMKNSGTRMTTNIADIGSLNSNIFWRKKFKKTRRTMSFNFSENYQQNKGKGNVDATTTFYRPGLPDSVKILDQYKVSNSDMLNLVGNLTYTEPISKNGTITATYGFNWLNSNSNRLSYNDSGNGKYTDLDSLYSNDYNVTSFTNKVGLSYGYTKDKIRISFGGSAGLSDFTQEDQFRNHTYNRQFVNYYPRAVFRYNFSQYRRFSFTYNGNTEQPRIDALQPLVVNDNPLFITIGNPDLKPSFNNRFNASFNDYKVLSKRSIWVSLGYNFILNSFGNRSVIDKGGVTTSQTVNINGNQTGWFNFSFNWETPIWDLRIGPGGRMNYTKNLNYTQGILVNTHTYNPGLNISVSKYEEKKYEFYLRFDANYNASVSSLKTNVQPNYWNYYIEGSSTIMFPAKIDLRTELEYNLRQRTSVFTSNNNVAIVNASLTKRIGKKDDIIFGVSVNDLLNQNVGITRSIYSNNISESRRTTIQRYFLLTFSWNFSKFGGSTAANEENK</sequence>
<evidence type="ECO:0000313" key="4">
    <source>
        <dbReference type="Proteomes" id="UP000199656"/>
    </source>
</evidence>
<protein>
    <submittedName>
        <fullName evidence="3">CarboxypepD_reg-like domain-containing protein</fullName>
    </submittedName>
</protein>
<dbReference type="SUPFAM" id="SSF56935">
    <property type="entry name" value="Porins"/>
    <property type="match status" value="2"/>
</dbReference>
<name>A0A1H4F1Q4_9BACT</name>
<dbReference type="AlphaFoldDB" id="A0A1H4F1Q4"/>
<keyword evidence="4" id="KW-1185">Reference proteome</keyword>
<reference evidence="4" key="1">
    <citation type="submission" date="2016-10" db="EMBL/GenBank/DDBJ databases">
        <authorList>
            <person name="Varghese N."/>
            <person name="Submissions S."/>
        </authorList>
    </citation>
    <scope>NUCLEOTIDE SEQUENCE [LARGE SCALE GENOMIC DNA]</scope>
    <source>
        <strain evidence="4">DSM 23920</strain>
    </source>
</reference>
<dbReference type="InterPro" id="IPR013784">
    <property type="entry name" value="Carb-bd-like_fold"/>
</dbReference>
<feature type="domain" description="Outer membrane protein beta-barrel" evidence="2">
    <location>
        <begin position="770"/>
        <end position="913"/>
    </location>
</feature>
<proteinExistence type="predicted"/>
<dbReference type="GO" id="GO:0030246">
    <property type="term" value="F:carbohydrate binding"/>
    <property type="evidence" value="ECO:0007669"/>
    <property type="project" value="InterPro"/>
</dbReference>
<feature type="signal peptide" evidence="1">
    <location>
        <begin position="1"/>
        <end position="19"/>
    </location>
</feature>
<organism evidence="3 4">
    <name type="scientific">Chitinophaga terrae</name>
    <name type="common">ex Kim and Jung 2007</name>
    <dbReference type="NCBI Taxonomy" id="408074"/>
    <lineage>
        <taxon>Bacteria</taxon>
        <taxon>Pseudomonadati</taxon>
        <taxon>Bacteroidota</taxon>
        <taxon>Chitinophagia</taxon>
        <taxon>Chitinophagales</taxon>
        <taxon>Chitinophagaceae</taxon>
        <taxon>Chitinophaga</taxon>
    </lineage>
</organism>
<feature type="domain" description="Outer membrane protein beta-barrel" evidence="2">
    <location>
        <begin position="457"/>
        <end position="764"/>
    </location>
</feature>
<accession>A0A1H4F1Q4</accession>
<dbReference type="Pfam" id="PF14905">
    <property type="entry name" value="OMP_b-brl_3"/>
    <property type="match status" value="2"/>
</dbReference>
<evidence type="ECO:0000259" key="2">
    <source>
        <dbReference type="Pfam" id="PF14905"/>
    </source>
</evidence>